<dbReference type="CTD" id="338339"/>
<accession>A0A7E6DAL4</accession>
<feature type="domain" description="C-type lectin" evidence="3">
    <location>
        <begin position="37"/>
        <end position="109"/>
    </location>
</feature>
<dbReference type="GO" id="GO:0030246">
    <property type="term" value="F:carbohydrate binding"/>
    <property type="evidence" value="ECO:0007669"/>
    <property type="project" value="UniProtKB-KW"/>
</dbReference>
<sequence>MRMFTLPGHHAKLTCIEEKSELKGATWNCCPIGWRVFQSNCYFPFNDNKTWAESERNCAGLGAHLATINTEAEQNFIIQYLDRQFSYFLGLSCQNPEGQWQWVDRTPFNPHMVL</sequence>
<evidence type="ECO:0000256" key="2">
    <source>
        <dbReference type="ARBA" id="ARBA00023157"/>
    </source>
</evidence>
<dbReference type="PANTHER" id="PTHR46746">
    <property type="entry name" value="KILLER CELL LECTIN-LIKE RECEPTOR SUBFAMILY F MEMBER 2"/>
    <property type="match status" value="1"/>
</dbReference>
<dbReference type="SUPFAM" id="SSF56436">
    <property type="entry name" value="C-type lectin-like"/>
    <property type="match status" value="1"/>
</dbReference>
<evidence type="ECO:0000313" key="4">
    <source>
        <dbReference type="Proteomes" id="UP000504628"/>
    </source>
</evidence>
<dbReference type="InterPro" id="IPR016186">
    <property type="entry name" value="C-type_lectin-like/link_sf"/>
</dbReference>
<dbReference type="OrthoDB" id="6133475at2759"/>
<dbReference type="InterPro" id="IPR001304">
    <property type="entry name" value="C-type_lectin-like"/>
</dbReference>
<proteinExistence type="predicted"/>
<dbReference type="PROSITE" id="PS50041">
    <property type="entry name" value="C_TYPE_LECTIN_2"/>
    <property type="match status" value="1"/>
</dbReference>
<dbReference type="InterPro" id="IPR016187">
    <property type="entry name" value="CTDL_fold"/>
</dbReference>
<keyword evidence="4" id="KW-1185">Reference proteome</keyword>
<dbReference type="Gene3D" id="3.10.100.10">
    <property type="entry name" value="Mannose-Binding Protein A, subunit A"/>
    <property type="match status" value="1"/>
</dbReference>
<evidence type="ECO:0000313" key="5">
    <source>
        <dbReference type="RefSeq" id="XP_035875304.1"/>
    </source>
</evidence>
<dbReference type="RefSeq" id="XP_035875304.1">
    <property type="nucleotide sequence ID" value="XM_036019411.1"/>
</dbReference>
<dbReference type="Pfam" id="PF00059">
    <property type="entry name" value="Lectin_C"/>
    <property type="match status" value="1"/>
</dbReference>
<dbReference type="InterPro" id="IPR051379">
    <property type="entry name" value="C-type_Lectin_Receptor_IMM"/>
</dbReference>
<reference evidence="5" key="1">
    <citation type="submission" date="2025-08" db="UniProtKB">
        <authorList>
            <consortium name="RefSeq"/>
        </authorList>
    </citation>
    <scope>IDENTIFICATION</scope>
    <source>
        <tissue evidence="5">Muscle</tissue>
    </source>
</reference>
<dbReference type="SMART" id="SM00034">
    <property type="entry name" value="CLECT"/>
    <property type="match status" value="1"/>
</dbReference>
<keyword evidence="2" id="KW-1015">Disulfide bond</keyword>
<dbReference type="FunCoup" id="A0A7E6DAL4">
    <property type="interactions" value="95"/>
</dbReference>
<dbReference type="Proteomes" id="UP000504628">
    <property type="component" value="Chromosome 2"/>
</dbReference>
<name>A0A7E6DAL4_9CHIR</name>
<evidence type="ECO:0000256" key="1">
    <source>
        <dbReference type="ARBA" id="ARBA00022734"/>
    </source>
</evidence>
<dbReference type="InParanoid" id="A0A7E6DAL4"/>
<protein>
    <submittedName>
        <fullName evidence="5">C-type lectin domain family 4 member D</fullName>
    </submittedName>
</protein>
<dbReference type="AlphaFoldDB" id="A0A7E6DAL4"/>
<evidence type="ECO:0000259" key="3">
    <source>
        <dbReference type="PROSITE" id="PS50041"/>
    </source>
</evidence>
<dbReference type="GeneID" id="114513901"/>
<dbReference type="KEGG" id="pdic:114513901"/>
<keyword evidence="1" id="KW-0430">Lectin</keyword>
<organism evidence="4 5">
    <name type="scientific">Phyllostomus discolor</name>
    <name type="common">pale spear-nosed bat</name>
    <dbReference type="NCBI Taxonomy" id="89673"/>
    <lineage>
        <taxon>Eukaryota</taxon>
        <taxon>Metazoa</taxon>
        <taxon>Chordata</taxon>
        <taxon>Craniata</taxon>
        <taxon>Vertebrata</taxon>
        <taxon>Euteleostomi</taxon>
        <taxon>Mammalia</taxon>
        <taxon>Eutheria</taxon>
        <taxon>Laurasiatheria</taxon>
        <taxon>Chiroptera</taxon>
        <taxon>Yangochiroptera</taxon>
        <taxon>Phyllostomidae</taxon>
        <taxon>Phyllostominae</taxon>
        <taxon>Phyllostomus</taxon>
    </lineage>
</organism>
<gene>
    <name evidence="5" type="primary">CLEC4D</name>
</gene>
<dbReference type="PANTHER" id="PTHR46746:SF9">
    <property type="entry name" value="CD209 ANTIGEN-LIKE PROTEIN C-LIKE"/>
    <property type="match status" value="1"/>
</dbReference>